<evidence type="ECO:0000313" key="3">
    <source>
        <dbReference type="EMBL" id="OWA54279.1"/>
    </source>
</evidence>
<gene>
    <name evidence="3" type="ORF">BV898_18687</name>
</gene>
<dbReference type="PANTHER" id="PTHR43861">
    <property type="entry name" value="TRANS-ACONITATE 2-METHYLTRANSFERASE-RELATED"/>
    <property type="match status" value="1"/>
</dbReference>
<reference evidence="4" key="1">
    <citation type="submission" date="2017-01" db="EMBL/GenBank/DDBJ databases">
        <title>Comparative genomics of anhydrobiosis in the tardigrade Hypsibius dujardini.</title>
        <authorList>
            <person name="Yoshida Y."/>
            <person name="Koutsovoulos G."/>
            <person name="Laetsch D."/>
            <person name="Stevens L."/>
            <person name="Kumar S."/>
            <person name="Horikawa D."/>
            <person name="Ishino K."/>
            <person name="Komine S."/>
            <person name="Tomita M."/>
            <person name="Blaxter M."/>
            <person name="Arakawa K."/>
        </authorList>
    </citation>
    <scope>NUCLEOTIDE SEQUENCE [LARGE SCALE GENOMIC DNA]</scope>
    <source>
        <strain evidence="4">Z151</strain>
    </source>
</reference>
<protein>
    <recommendedName>
        <fullName evidence="2">Methyltransferase domain-containing protein</fullName>
    </recommendedName>
</protein>
<name>A0A9X6NQK8_HYPEX</name>
<dbReference type="AlphaFoldDB" id="A0A9X6NQK8"/>
<dbReference type="InterPro" id="IPR029063">
    <property type="entry name" value="SAM-dependent_MTases_sf"/>
</dbReference>
<dbReference type="CDD" id="cd02440">
    <property type="entry name" value="AdoMet_MTases"/>
    <property type="match status" value="1"/>
</dbReference>
<keyword evidence="4" id="KW-1185">Reference proteome</keyword>
<feature type="domain" description="Methyltransferase" evidence="2">
    <location>
        <begin position="48"/>
        <end position="146"/>
    </location>
</feature>
<dbReference type="Proteomes" id="UP000192578">
    <property type="component" value="Unassembled WGS sequence"/>
</dbReference>
<evidence type="ECO:0000256" key="1">
    <source>
        <dbReference type="ARBA" id="ARBA00022679"/>
    </source>
</evidence>
<evidence type="ECO:0000259" key="2">
    <source>
        <dbReference type="Pfam" id="PF13649"/>
    </source>
</evidence>
<dbReference type="OrthoDB" id="7771310at2759"/>
<dbReference type="GO" id="GO:0016740">
    <property type="term" value="F:transferase activity"/>
    <property type="evidence" value="ECO:0007669"/>
    <property type="project" value="UniProtKB-KW"/>
</dbReference>
<proteinExistence type="predicted"/>
<dbReference type="EMBL" id="MTYJ01000388">
    <property type="protein sequence ID" value="OWA54279.1"/>
    <property type="molecule type" value="Genomic_DNA"/>
</dbReference>
<dbReference type="Pfam" id="PF13649">
    <property type="entry name" value="Methyltransf_25"/>
    <property type="match status" value="1"/>
</dbReference>
<dbReference type="SUPFAM" id="SSF53335">
    <property type="entry name" value="S-adenosyl-L-methionine-dependent methyltransferases"/>
    <property type="match status" value="1"/>
</dbReference>
<comment type="caution">
    <text evidence="3">The sequence shown here is derived from an EMBL/GenBank/DDBJ whole genome shotgun (WGS) entry which is preliminary data.</text>
</comment>
<dbReference type="InterPro" id="IPR041698">
    <property type="entry name" value="Methyltransf_25"/>
</dbReference>
<organism evidence="3 4">
    <name type="scientific">Hypsibius exemplaris</name>
    <name type="common">Freshwater tardigrade</name>
    <dbReference type="NCBI Taxonomy" id="2072580"/>
    <lineage>
        <taxon>Eukaryota</taxon>
        <taxon>Metazoa</taxon>
        <taxon>Ecdysozoa</taxon>
        <taxon>Tardigrada</taxon>
        <taxon>Eutardigrada</taxon>
        <taxon>Parachela</taxon>
        <taxon>Hypsibioidea</taxon>
        <taxon>Hypsibiidae</taxon>
        <taxon>Hypsibius</taxon>
    </lineage>
</organism>
<sequence>MTLPEPEVIHAGGTFATQTLNNLGCQYNYNDEYVKAFVEYAGKANGRIADLGCGYGASTKRMLDAGAAHVIANDLSKEQLDIFYKSLDEKDRRRVELIPGNALELGDKIPANSLAGIFAASWLNFLHPEEIQRVMKVFYDLMLPGGKLCILTASCYSDLMENAQDVVSARKAAGDTWPGLWSKKLYSGPFAHHLPEFMHCLDPDVLEREAKAVGFKIEKAGYIDFGSVFQALKVDGREWAGLLAVKP</sequence>
<keyword evidence="1" id="KW-0808">Transferase</keyword>
<accession>A0A9X6NQK8</accession>
<evidence type="ECO:0000313" key="4">
    <source>
        <dbReference type="Proteomes" id="UP000192578"/>
    </source>
</evidence>
<dbReference type="Gene3D" id="3.40.50.150">
    <property type="entry name" value="Vaccinia Virus protein VP39"/>
    <property type="match status" value="1"/>
</dbReference>